<proteinExistence type="predicted"/>
<dbReference type="HOGENOM" id="CLU_2037119_0_0_0"/>
<evidence type="ECO:0000313" key="3">
    <source>
        <dbReference type="Proteomes" id="UP000001505"/>
    </source>
</evidence>
<organism evidence="2 3">
    <name type="scientific">Waddlia chondrophila (strain ATCC VR-1470 / WSU 86-1044)</name>
    <dbReference type="NCBI Taxonomy" id="716544"/>
    <lineage>
        <taxon>Bacteria</taxon>
        <taxon>Pseudomonadati</taxon>
        <taxon>Chlamydiota</taxon>
        <taxon>Chlamydiia</taxon>
        <taxon>Parachlamydiales</taxon>
        <taxon>Waddliaceae</taxon>
        <taxon>Waddlia</taxon>
    </lineage>
</organism>
<name>D6YS56_WADCW</name>
<evidence type="ECO:0000256" key="1">
    <source>
        <dbReference type="SAM" id="Coils"/>
    </source>
</evidence>
<evidence type="ECO:0000313" key="2">
    <source>
        <dbReference type="EMBL" id="ADI38901.1"/>
    </source>
</evidence>
<accession>D6YS56</accession>
<keyword evidence="3" id="KW-1185">Reference proteome</keyword>
<dbReference type="STRING" id="716544.wcw_1553"/>
<dbReference type="KEGG" id="wch:wcw_1553"/>
<dbReference type="EMBL" id="CP001928">
    <property type="protein sequence ID" value="ADI38901.1"/>
    <property type="molecule type" value="Genomic_DNA"/>
</dbReference>
<dbReference type="AlphaFoldDB" id="D6YS56"/>
<reference evidence="2 3" key="1">
    <citation type="journal article" date="2010" name="PLoS ONE">
        <title>The Waddlia genome: a window into chlamydial biology.</title>
        <authorList>
            <person name="Bertelli C."/>
            <person name="Collyn F."/>
            <person name="Croxatto A."/>
            <person name="Ruckert C."/>
            <person name="Polkinghorne A."/>
            <person name="Kebbi-Beghdadi C."/>
            <person name="Goesmann A."/>
            <person name="Vaughan L."/>
            <person name="Greub G."/>
        </authorList>
    </citation>
    <scope>NUCLEOTIDE SEQUENCE [LARGE SCALE GENOMIC DNA]</scope>
    <source>
        <strain evidence="3">ATCC VR-1470 / WSU 86-1044</strain>
    </source>
</reference>
<dbReference type="RefSeq" id="WP_013182608.1">
    <property type="nucleotide sequence ID" value="NC_014225.1"/>
</dbReference>
<protein>
    <submittedName>
        <fullName evidence="2">Uncharacterized protein</fullName>
    </submittedName>
</protein>
<sequence length="121" mass="13968">MTITPFNNSSNSILHFEGTAQKVGAILPQSSKISFESDLDKKIEKARKHIDYLSTSLPHRNTHGGKRYRARRASINQQIHLAKERLETLSRAKESIRNSASQPVHQETSFSYLNFLWKWMK</sequence>
<dbReference type="Proteomes" id="UP000001505">
    <property type="component" value="Chromosome"/>
</dbReference>
<keyword evidence="1" id="KW-0175">Coiled coil</keyword>
<gene>
    <name evidence="2" type="ordered locus">wcw_1553</name>
</gene>
<feature type="coiled-coil region" evidence="1">
    <location>
        <begin position="72"/>
        <end position="99"/>
    </location>
</feature>